<gene>
    <name evidence="2" type="ORF">SAMN06265373_105186</name>
</gene>
<evidence type="ECO:0000313" key="3">
    <source>
        <dbReference type="Proteomes" id="UP001157961"/>
    </source>
</evidence>
<dbReference type="Pfam" id="PF09838">
    <property type="entry name" value="DUF2065"/>
    <property type="match status" value="1"/>
</dbReference>
<evidence type="ECO:0000256" key="1">
    <source>
        <dbReference type="SAM" id="Phobius"/>
    </source>
</evidence>
<dbReference type="RefSeq" id="WP_164645370.1">
    <property type="nucleotide sequence ID" value="NZ_FXTY01000005.1"/>
</dbReference>
<evidence type="ECO:0008006" key="4">
    <source>
        <dbReference type="Google" id="ProtNLM"/>
    </source>
</evidence>
<proteinExistence type="predicted"/>
<name>A0ABY1P4J3_9RHOB</name>
<keyword evidence="1" id="KW-0812">Transmembrane</keyword>
<dbReference type="EMBL" id="FXTY01000005">
    <property type="protein sequence ID" value="SMP26200.1"/>
    <property type="molecule type" value="Genomic_DNA"/>
</dbReference>
<feature type="transmembrane region" description="Helical" evidence="1">
    <location>
        <begin position="45"/>
        <end position="64"/>
    </location>
</feature>
<reference evidence="2 3" key="1">
    <citation type="submission" date="2017-05" db="EMBL/GenBank/DDBJ databases">
        <authorList>
            <person name="Varghese N."/>
            <person name="Submissions S."/>
        </authorList>
    </citation>
    <scope>NUCLEOTIDE SEQUENCE [LARGE SCALE GENOMIC DNA]</scope>
    <source>
        <strain evidence="2 3">DSM 29734</strain>
    </source>
</reference>
<dbReference type="Proteomes" id="UP001157961">
    <property type="component" value="Unassembled WGS sequence"/>
</dbReference>
<sequence>MVETALLAFGLVLVLEGLVYALAPSIVEELLEMLRSFSEGQRRTMGLMAVALGVLVVWIAKALGA</sequence>
<keyword evidence="1" id="KW-1133">Transmembrane helix</keyword>
<dbReference type="InterPro" id="IPR019201">
    <property type="entry name" value="DUF2065"/>
</dbReference>
<organism evidence="2 3">
    <name type="scientific">Shimia sagamensis</name>
    <dbReference type="NCBI Taxonomy" id="1566352"/>
    <lineage>
        <taxon>Bacteria</taxon>
        <taxon>Pseudomonadati</taxon>
        <taxon>Pseudomonadota</taxon>
        <taxon>Alphaproteobacteria</taxon>
        <taxon>Rhodobacterales</taxon>
        <taxon>Roseobacteraceae</taxon>
    </lineage>
</organism>
<comment type="caution">
    <text evidence="2">The sequence shown here is derived from an EMBL/GenBank/DDBJ whole genome shotgun (WGS) entry which is preliminary data.</text>
</comment>
<evidence type="ECO:0000313" key="2">
    <source>
        <dbReference type="EMBL" id="SMP26200.1"/>
    </source>
</evidence>
<keyword evidence="3" id="KW-1185">Reference proteome</keyword>
<protein>
    <recommendedName>
        <fullName evidence="4">DUF2065 domain-containing protein</fullName>
    </recommendedName>
</protein>
<keyword evidence="1" id="KW-0472">Membrane</keyword>
<accession>A0ABY1P4J3</accession>